<dbReference type="InterPro" id="IPR050049">
    <property type="entry name" value="Dodecin_bact"/>
</dbReference>
<dbReference type="InterPro" id="IPR036694">
    <property type="entry name" value="Dodecin-like_sf"/>
</dbReference>
<evidence type="ECO:0000313" key="2">
    <source>
        <dbReference type="Proteomes" id="UP000028006"/>
    </source>
</evidence>
<dbReference type="eggNOG" id="COG3360">
    <property type="taxonomic scope" value="Bacteria"/>
</dbReference>
<evidence type="ECO:0000313" key="1">
    <source>
        <dbReference type="EMBL" id="KEQ14878.1"/>
    </source>
</evidence>
<dbReference type="PANTHER" id="PTHR39324">
    <property type="entry name" value="CALCIUM DODECIN"/>
    <property type="match status" value="1"/>
</dbReference>
<comment type="caution">
    <text evidence="1">The sequence shown here is derived from an EMBL/GenBank/DDBJ whole genome shotgun (WGS) entry which is preliminary data.</text>
</comment>
<dbReference type="NCBIfam" id="NF043052">
    <property type="entry name" value="DodecBact"/>
    <property type="match status" value="1"/>
</dbReference>
<dbReference type="PANTHER" id="PTHR39324:SF1">
    <property type="entry name" value="CALCIUM DODECIN"/>
    <property type="match status" value="1"/>
</dbReference>
<dbReference type="InterPro" id="IPR025543">
    <property type="entry name" value="Dodecin-like"/>
</dbReference>
<dbReference type="AlphaFoldDB" id="A0A081N8V5"/>
<reference evidence="1 2" key="1">
    <citation type="submission" date="2014-06" db="EMBL/GenBank/DDBJ databases">
        <title>Whole Genome Sequences of Three Symbiotic Endozoicomonas Bacteria.</title>
        <authorList>
            <person name="Neave M.J."/>
            <person name="Apprill A."/>
            <person name="Voolstra C.R."/>
        </authorList>
    </citation>
    <scope>NUCLEOTIDE SEQUENCE [LARGE SCALE GENOMIC DNA]</scope>
    <source>
        <strain evidence="1 2">LMG 24815</strain>
    </source>
</reference>
<dbReference type="InterPro" id="IPR009923">
    <property type="entry name" value="Dodecin"/>
</dbReference>
<dbReference type="Pfam" id="PF07311">
    <property type="entry name" value="Dodecin"/>
    <property type="match status" value="1"/>
</dbReference>
<organism evidence="1 2">
    <name type="scientific">Endozoicomonas montiporae</name>
    <dbReference type="NCBI Taxonomy" id="1027273"/>
    <lineage>
        <taxon>Bacteria</taxon>
        <taxon>Pseudomonadati</taxon>
        <taxon>Pseudomonadota</taxon>
        <taxon>Gammaproteobacteria</taxon>
        <taxon>Oceanospirillales</taxon>
        <taxon>Endozoicomonadaceae</taxon>
        <taxon>Endozoicomonas</taxon>
    </lineage>
</organism>
<dbReference type="Proteomes" id="UP000028006">
    <property type="component" value="Unassembled WGS sequence"/>
</dbReference>
<protein>
    <recommendedName>
        <fullName evidence="3">Dodecin flavoprotein</fullName>
    </recommendedName>
</protein>
<keyword evidence="2" id="KW-1185">Reference proteome</keyword>
<dbReference type="Gene3D" id="3.30.1660.10">
    <property type="entry name" value="Flavin-binding protein dodecin"/>
    <property type="match status" value="1"/>
</dbReference>
<evidence type="ECO:0008006" key="3">
    <source>
        <dbReference type="Google" id="ProtNLM"/>
    </source>
</evidence>
<proteinExistence type="predicted"/>
<sequence>MNTVSHVYKILEVVGSSTLSSDDAIRNAIATASVSVKNLNWYEVVEHRGHINDGEIGHFQVTVRIGFRLDDKE</sequence>
<dbReference type="RefSeq" id="WP_034875015.1">
    <property type="nucleotide sequence ID" value="NZ_JOKG01000002.1"/>
</dbReference>
<dbReference type="EMBL" id="JOKG01000002">
    <property type="protein sequence ID" value="KEQ14878.1"/>
    <property type="molecule type" value="Genomic_DNA"/>
</dbReference>
<accession>A0A081N8V5</accession>
<name>A0A081N8V5_9GAMM</name>
<dbReference type="SUPFAM" id="SSF89807">
    <property type="entry name" value="Dodecin-like"/>
    <property type="match status" value="1"/>
</dbReference>
<gene>
    <name evidence="1" type="ORF">GZ77_11475</name>
</gene>